<reference evidence="8 9" key="1">
    <citation type="submission" date="2020-08" db="EMBL/GenBank/DDBJ databases">
        <title>Genomic Encyclopedia of Type Strains, Phase III (KMG-III): the genomes of soil and plant-associated and newly described type strains.</title>
        <authorList>
            <person name="Whitman W."/>
        </authorList>
    </citation>
    <scope>NUCLEOTIDE SEQUENCE [LARGE SCALE GENOMIC DNA]</scope>
    <source>
        <strain evidence="8 9">CECT 4113</strain>
    </source>
</reference>
<evidence type="ECO:0000256" key="6">
    <source>
        <dbReference type="ARBA" id="ARBA00023136"/>
    </source>
</evidence>
<feature type="transmembrane region" description="Helical" evidence="7">
    <location>
        <begin position="288"/>
        <end position="309"/>
    </location>
</feature>
<feature type="transmembrane region" description="Helical" evidence="7">
    <location>
        <begin position="117"/>
        <end position="135"/>
    </location>
</feature>
<feature type="transmembrane region" description="Helical" evidence="7">
    <location>
        <begin position="330"/>
        <end position="351"/>
    </location>
</feature>
<feature type="transmembrane region" description="Helical" evidence="7">
    <location>
        <begin position="233"/>
        <end position="250"/>
    </location>
</feature>
<keyword evidence="5 7" id="KW-1133">Transmembrane helix</keyword>
<organism evidence="8 9">
    <name type="scientific">Rhizobium pisi</name>
    <dbReference type="NCBI Taxonomy" id="574561"/>
    <lineage>
        <taxon>Bacteria</taxon>
        <taxon>Pseudomonadati</taxon>
        <taxon>Pseudomonadota</taxon>
        <taxon>Alphaproteobacteria</taxon>
        <taxon>Hyphomicrobiales</taxon>
        <taxon>Rhizobiaceae</taxon>
        <taxon>Rhizobium/Agrobacterium group</taxon>
        <taxon>Rhizobium</taxon>
    </lineage>
</organism>
<keyword evidence="3" id="KW-1003">Cell membrane</keyword>
<dbReference type="Proteomes" id="UP000518315">
    <property type="component" value="Unassembled WGS sequence"/>
</dbReference>
<evidence type="ECO:0000256" key="2">
    <source>
        <dbReference type="ARBA" id="ARBA00007430"/>
    </source>
</evidence>
<dbReference type="PANTHER" id="PTHR30250">
    <property type="entry name" value="PST FAMILY PREDICTED COLANIC ACID TRANSPORTER"/>
    <property type="match status" value="1"/>
</dbReference>
<accession>A0A7W5BRI7</accession>
<keyword evidence="6 7" id="KW-0472">Membrane</keyword>
<dbReference type="GO" id="GO:0005886">
    <property type="term" value="C:plasma membrane"/>
    <property type="evidence" value="ECO:0007669"/>
    <property type="project" value="UniProtKB-SubCell"/>
</dbReference>
<evidence type="ECO:0000256" key="1">
    <source>
        <dbReference type="ARBA" id="ARBA00004651"/>
    </source>
</evidence>
<dbReference type="Pfam" id="PF13440">
    <property type="entry name" value="Polysacc_synt_3"/>
    <property type="match status" value="1"/>
</dbReference>
<feature type="transmembrane region" description="Helical" evidence="7">
    <location>
        <begin position="147"/>
        <end position="166"/>
    </location>
</feature>
<dbReference type="RefSeq" id="WP_210276350.1">
    <property type="nucleotide sequence ID" value="NZ_JACHXH010000025.1"/>
</dbReference>
<feature type="transmembrane region" description="Helical" evidence="7">
    <location>
        <begin position="257"/>
        <end position="276"/>
    </location>
</feature>
<dbReference type="EMBL" id="JACHXH010000025">
    <property type="protein sequence ID" value="MBB3137815.1"/>
    <property type="molecule type" value="Genomic_DNA"/>
</dbReference>
<feature type="transmembrane region" description="Helical" evidence="7">
    <location>
        <begin position="82"/>
        <end position="105"/>
    </location>
</feature>
<dbReference type="InterPro" id="IPR050833">
    <property type="entry name" value="Poly_Biosynth_Transport"/>
</dbReference>
<comment type="subcellular location">
    <subcellularLocation>
        <location evidence="1">Cell membrane</location>
        <topology evidence="1">Multi-pass membrane protein</topology>
    </subcellularLocation>
</comment>
<gene>
    <name evidence="8" type="ORF">FHS26_005583</name>
</gene>
<feature type="transmembrane region" description="Helical" evidence="7">
    <location>
        <begin position="446"/>
        <end position="466"/>
    </location>
</feature>
<evidence type="ECO:0000256" key="5">
    <source>
        <dbReference type="ARBA" id="ARBA00022989"/>
    </source>
</evidence>
<evidence type="ECO:0000256" key="3">
    <source>
        <dbReference type="ARBA" id="ARBA00022475"/>
    </source>
</evidence>
<feature type="transmembrane region" description="Helical" evidence="7">
    <location>
        <begin position="421"/>
        <end position="440"/>
    </location>
</feature>
<proteinExistence type="inferred from homology"/>
<feature type="transmembrane region" description="Helical" evidence="7">
    <location>
        <begin position="363"/>
        <end position="388"/>
    </location>
</feature>
<evidence type="ECO:0000256" key="7">
    <source>
        <dbReference type="SAM" id="Phobius"/>
    </source>
</evidence>
<feature type="transmembrane region" description="Helical" evidence="7">
    <location>
        <begin position="172"/>
        <end position="194"/>
    </location>
</feature>
<keyword evidence="9" id="KW-1185">Reference proteome</keyword>
<evidence type="ECO:0000256" key="4">
    <source>
        <dbReference type="ARBA" id="ARBA00022692"/>
    </source>
</evidence>
<dbReference type="PANTHER" id="PTHR30250:SF10">
    <property type="entry name" value="LIPOPOLYSACCHARIDE BIOSYNTHESIS PROTEIN WZXC"/>
    <property type="match status" value="1"/>
</dbReference>
<name>A0A7W5BRI7_9HYPH</name>
<dbReference type="AlphaFoldDB" id="A0A7W5BRI7"/>
<comment type="caution">
    <text evidence="8">The sequence shown here is derived from an EMBL/GenBank/DDBJ whole genome shotgun (WGS) entry which is preliminary data.</text>
</comment>
<sequence length="487" mass="53121">MTVNVKKKAVASALWSVVRIGVDQVFSFVVFVVVARILGPVEVGLFALGMIVSEMGRIFATSGFSDAVTKARQDDEEIVSRAAFWGNMGMAVACAVVITMLARPISWLMGTDRLEGVLIALAWTLPISAGGAIHMARQLRRFGHKTLAIRSIIAGLIGSAAAVWAAHENFGVYALVIQRFITEFVTMVTAWLAFRWWPSVNFTRAQLMEVLPFSVSMSASKLIGVIISRVQDMIIGVFVGPASVGFYRVARRTIDMLSIGTLTPISTVSVNLFVAIREDEARVKQTFARLLSVAGAVSFPAFFGLAAVAKDLVAILYGQRWLEVVPMMQALSLFCIPSLFGLLFLSVLTSFGQSKKALRFTTIQFFVTVAFALIAAPFGVWPIILSLLARGYVMIPYQIKLIEPHTKCSLSDAGLAILRPLMAALIMAIACYCLATYGLASIHNVILRLVTAISAGMVIYTAVLFLTDRQSIIWLIQLSRSRSEKFS</sequence>
<evidence type="ECO:0000313" key="8">
    <source>
        <dbReference type="EMBL" id="MBB3137815.1"/>
    </source>
</evidence>
<protein>
    <submittedName>
        <fullName evidence="8">O-antigen/teichoic acid export membrane protein</fullName>
    </submittedName>
</protein>
<comment type="similarity">
    <text evidence="2">Belongs to the polysaccharide synthase family.</text>
</comment>
<keyword evidence="4 7" id="KW-0812">Transmembrane</keyword>
<evidence type="ECO:0000313" key="9">
    <source>
        <dbReference type="Proteomes" id="UP000518315"/>
    </source>
</evidence>